<protein>
    <recommendedName>
        <fullName evidence="4">Transporter</fullName>
    </recommendedName>
</protein>
<dbReference type="Proteomes" id="UP000541535">
    <property type="component" value="Unassembled WGS sequence"/>
</dbReference>
<dbReference type="AlphaFoldDB" id="A0A7W5BFL9"/>
<evidence type="ECO:0000256" key="1">
    <source>
        <dbReference type="SAM" id="SignalP"/>
    </source>
</evidence>
<reference evidence="2 3" key="1">
    <citation type="submission" date="2020-08" db="EMBL/GenBank/DDBJ databases">
        <title>Genomic Encyclopedia of Type Strains, Phase III (KMG-III): the genomes of soil and plant-associated and newly described type strains.</title>
        <authorList>
            <person name="Whitman W."/>
        </authorList>
    </citation>
    <scope>NUCLEOTIDE SEQUENCE [LARGE SCALE GENOMIC DNA]</scope>
    <source>
        <strain evidence="2 3">CECT 8897</strain>
    </source>
</reference>
<feature type="chain" id="PRO_5031334287" description="Transporter" evidence="1">
    <location>
        <begin position="25"/>
        <end position="233"/>
    </location>
</feature>
<accession>A0A7W5BFL9</accession>
<dbReference type="EMBL" id="JACHXD010000026">
    <property type="protein sequence ID" value="MBB3122237.1"/>
    <property type="molecule type" value="Genomic_DNA"/>
</dbReference>
<evidence type="ECO:0008006" key="4">
    <source>
        <dbReference type="Google" id="ProtNLM"/>
    </source>
</evidence>
<comment type="caution">
    <text evidence="2">The sequence shown here is derived from an EMBL/GenBank/DDBJ whole genome shotgun (WGS) entry which is preliminary data.</text>
</comment>
<evidence type="ECO:0000313" key="2">
    <source>
        <dbReference type="EMBL" id="MBB3122237.1"/>
    </source>
</evidence>
<organism evidence="2 3">
    <name type="scientific">Pseudoduganella violacea</name>
    <dbReference type="NCBI Taxonomy" id="1715466"/>
    <lineage>
        <taxon>Bacteria</taxon>
        <taxon>Pseudomonadati</taxon>
        <taxon>Pseudomonadota</taxon>
        <taxon>Betaproteobacteria</taxon>
        <taxon>Burkholderiales</taxon>
        <taxon>Oxalobacteraceae</taxon>
        <taxon>Telluria group</taxon>
        <taxon>Pseudoduganella</taxon>
    </lineage>
</organism>
<gene>
    <name evidence="2" type="ORF">FHS03_005334</name>
</gene>
<feature type="signal peptide" evidence="1">
    <location>
        <begin position="1"/>
        <end position="24"/>
    </location>
</feature>
<keyword evidence="1" id="KW-0732">Signal</keyword>
<evidence type="ECO:0000313" key="3">
    <source>
        <dbReference type="Proteomes" id="UP000541535"/>
    </source>
</evidence>
<keyword evidence="3" id="KW-1185">Reference proteome</keyword>
<dbReference type="RefSeq" id="WP_183443906.1">
    <property type="nucleotide sequence ID" value="NZ_JACHXD010000026.1"/>
</dbReference>
<sequence>MNLFYLARRHAFVMTLFAPALAQAARPMAADDASILDAGHCQLESWSQRSSAQTEFWAMPACRLGSWELGAGTGRLQEREGAQARTRSHMLQAKTLFRPLSTDSWGAGLVVAEQFHSGDGGKGDLSLNLPISFSFQGDAVLLHANAGWLRERTAHRGGATWALGAEFAVTPKTSLTLESFGSRFGHSYVQAGVRHTLIQDRLDIDASYGERLGWRGKERIFAIGLTLAGPALH</sequence>
<name>A0A7W5BFL9_9BURK</name>
<proteinExistence type="predicted"/>